<protein>
    <submittedName>
        <fullName evidence="2">Uncharacterized protein</fullName>
    </submittedName>
</protein>
<feature type="compositionally biased region" description="Low complexity" evidence="1">
    <location>
        <begin position="193"/>
        <end position="202"/>
    </location>
</feature>
<dbReference type="SUPFAM" id="SSF48452">
    <property type="entry name" value="TPR-like"/>
    <property type="match status" value="1"/>
</dbReference>
<proteinExistence type="predicted"/>
<dbReference type="InterPro" id="IPR011990">
    <property type="entry name" value="TPR-like_helical_dom_sf"/>
</dbReference>
<feature type="compositionally biased region" description="Basic and acidic residues" evidence="1">
    <location>
        <begin position="203"/>
        <end position="225"/>
    </location>
</feature>
<gene>
    <name evidence="2" type="ORF">KM92DES2_11531</name>
</gene>
<dbReference type="EMBL" id="FLUP01000001">
    <property type="protein sequence ID" value="SBW01629.1"/>
    <property type="molecule type" value="Genomic_DNA"/>
</dbReference>
<sequence length="225" mass="24261">MTDTKKGNLSARILIIALAVALAVMLGASLKARFQNPHLTVAARQQQGMGGGEAGEDAQTVGKLMRQVAENPQDLGALIHLIEHLVTAQNWDAAETFAQRAVTMDVSNPKPLYLLGVIQHNQGRHKEAAEALEQVVKIKDEASVRYSLGVLYIYFLEDPKRGAEHLRAGLTDATASEELKAAIKQELEKVPAVEEAQPAAVKPDAKADAKADKKADKKTDKKAAK</sequence>
<dbReference type="RefSeq" id="WP_227118425.1">
    <property type="nucleotide sequence ID" value="NZ_LT598928.1"/>
</dbReference>
<accession>A0A212JQB6</accession>
<dbReference type="AlphaFoldDB" id="A0A212JQB6"/>
<reference evidence="2" key="1">
    <citation type="submission" date="2016-04" db="EMBL/GenBank/DDBJ databases">
        <authorList>
            <person name="Evans L.H."/>
            <person name="Alamgir A."/>
            <person name="Owens N."/>
            <person name="Weber N.D."/>
            <person name="Virtaneva K."/>
            <person name="Barbian K."/>
            <person name="Babar A."/>
            <person name="Rosenke K."/>
        </authorList>
    </citation>
    <scope>NUCLEOTIDE SEQUENCE</scope>
    <source>
        <strain evidence="2">92-2</strain>
    </source>
</reference>
<evidence type="ECO:0000313" key="2">
    <source>
        <dbReference type="EMBL" id="SBW01629.1"/>
    </source>
</evidence>
<dbReference type="Gene3D" id="1.25.40.10">
    <property type="entry name" value="Tetratricopeptide repeat domain"/>
    <property type="match status" value="1"/>
</dbReference>
<evidence type="ECO:0000256" key="1">
    <source>
        <dbReference type="SAM" id="MobiDB-lite"/>
    </source>
</evidence>
<name>A0A212JQB6_9BACT</name>
<feature type="region of interest" description="Disordered" evidence="1">
    <location>
        <begin position="192"/>
        <end position="225"/>
    </location>
</feature>
<organism evidence="2">
    <name type="scientific">uncultured Desulfovibrio sp</name>
    <dbReference type="NCBI Taxonomy" id="167968"/>
    <lineage>
        <taxon>Bacteria</taxon>
        <taxon>Pseudomonadati</taxon>
        <taxon>Thermodesulfobacteriota</taxon>
        <taxon>Desulfovibrionia</taxon>
        <taxon>Desulfovibrionales</taxon>
        <taxon>Desulfovibrionaceae</taxon>
        <taxon>Desulfovibrio</taxon>
        <taxon>environmental samples</taxon>
    </lineage>
</organism>